<dbReference type="AlphaFoldDB" id="A0A7J9CV61"/>
<dbReference type="OrthoDB" id="980250at2759"/>
<dbReference type="Proteomes" id="UP000593579">
    <property type="component" value="Unassembled WGS sequence"/>
</dbReference>
<evidence type="ECO:0000313" key="2">
    <source>
        <dbReference type="Proteomes" id="UP000593579"/>
    </source>
</evidence>
<gene>
    <name evidence="1" type="ORF">Gogos_001169</name>
</gene>
<keyword evidence="2" id="KW-1185">Reference proteome</keyword>
<name>A0A7J9CV61_GOSGO</name>
<accession>A0A7J9CV61</accession>
<comment type="caution">
    <text evidence="1">The sequence shown here is derived from an EMBL/GenBank/DDBJ whole genome shotgun (WGS) entry which is preliminary data.</text>
</comment>
<reference evidence="1 2" key="1">
    <citation type="journal article" date="2019" name="Genome Biol. Evol.">
        <title>Insights into the evolution of the New World diploid cottons (Gossypium, subgenus Houzingenia) based on genome sequencing.</title>
        <authorList>
            <person name="Grover C.E."/>
            <person name="Arick M.A. 2nd"/>
            <person name="Thrash A."/>
            <person name="Conover J.L."/>
            <person name="Sanders W.S."/>
            <person name="Peterson D.G."/>
            <person name="Frelichowski J.E."/>
            <person name="Scheffler J.A."/>
            <person name="Scheffler B.E."/>
            <person name="Wendel J.F."/>
        </authorList>
    </citation>
    <scope>NUCLEOTIDE SEQUENCE [LARGE SCALE GENOMIC DNA]</scope>
    <source>
        <strain evidence="1">5</strain>
        <tissue evidence="1">Leaf</tissue>
    </source>
</reference>
<organism evidence="1 2">
    <name type="scientific">Gossypium gossypioides</name>
    <name type="common">Mexican cotton</name>
    <name type="synonym">Selera gossypioides</name>
    <dbReference type="NCBI Taxonomy" id="34282"/>
    <lineage>
        <taxon>Eukaryota</taxon>
        <taxon>Viridiplantae</taxon>
        <taxon>Streptophyta</taxon>
        <taxon>Embryophyta</taxon>
        <taxon>Tracheophyta</taxon>
        <taxon>Spermatophyta</taxon>
        <taxon>Magnoliopsida</taxon>
        <taxon>eudicotyledons</taxon>
        <taxon>Gunneridae</taxon>
        <taxon>Pentapetalae</taxon>
        <taxon>rosids</taxon>
        <taxon>malvids</taxon>
        <taxon>Malvales</taxon>
        <taxon>Malvaceae</taxon>
        <taxon>Malvoideae</taxon>
        <taxon>Gossypium</taxon>
    </lineage>
</organism>
<proteinExistence type="predicted"/>
<evidence type="ECO:0000313" key="1">
    <source>
        <dbReference type="EMBL" id="MBA0752326.1"/>
    </source>
</evidence>
<protein>
    <submittedName>
        <fullName evidence="1">Uncharacterized protein</fullName>
    </submittedName>
</protein>
<sequence length="94" mass="10632">MSIELPLDVKSWLLIYIECSRDSALCISVTSIAMDAKSWLLMMMLMNGLLLWQNEAVSPTYWKAIPTGRHFPYKLKSVSKRVINLLPPPPPTGI</sequence>
<dbReference type="EMBL" id="JABEZY010000013">
    <property type="protein sequence ID" value="MBA0752326.1"/>
    <property type="molecule type" value="Genomic_DNA"/>
</dbReference>